<dbReference type="Gene3D" id="3.40.50.720">
    <property type="entry name" value="NAD(P)-binding Rossmann-like Domain"/>
    <property type="match status" value="1"/>
</dbReference>
<keyword evidence="2" id="KW-1133">Transmembrane helix</keyword>
<feature type="transmembrane region" description="Helical" evidence="2">
    <location>
        <begin position="92"/>
        <end position="113"/>
    </location>
</feature>
<keyword evidence="2" id="KW-0812">Transmembrane</keyword>
<feature type="transmembrane region" description="Helical" evidence="2">
    <location>
        <begin position="53"/>
        <end position="72"/>
    </location>
</feature>
<dbReference type="SUPFAM" id="SSF81324">
    <property type="entry name" value="Voltage-gated potassium channels"/>
    <property type="match status" value="1"/>
</dbReference>
<name>A0A418PZH9_9SPHN</name>
<sequence length="343" mass="37277">MSSPPGVLRQKSQLSAWSQFGIRMGLLLVLLAFIIAVHWIERDSFRDNLDGEMSFADIIYFTMISATTTGYGDIVPVTERARLFDALVVTPIRIFFILILAGTAYTFVIKRTWNNWLMQRLQKTLTGHIIVAGFGNSGSEAVGELIQRGFDPRRMVVIDQSNPALERAEALGCMVMQADATRDSTMEAVRVSEARAVIVSAGRDDTSILICLTARHLASAVPISVVVRAGDNEFPAKAAGATTVINPVSFAGLLLAGSTEGAGIADYMADLASASGRVRLHEREIEPFEVGKALKDAAVGVGLRILRGTQSIGWWEPEAVRLEAGDRIIEIIPDHLFPRVPTV</sequence>
<keyword evidence="5" id="KW-1185">Reference proteome</keyword>
<evidence type="ECO:0000256" key="1">
    <source>
        <dbReference type="ARBA" id="ARBA00004651"/>
    </source>
</evidence>
<feature type="domain" description="RCK N-terminal" evidence="3">
    <location>
        <begin position="126"/>
        <end position="246"/>
    </location>
</feature>
<reference evidence="4 5" key="1">
    <citation type="submission" date="2018-09" db="EMBL/GenBank/DDBJ databases">
        <title>Sphingomonas sp. DAC4.</title>
        <authorList>
            <person name="Seo T."/>
        </authorList>
    </citation>
    <scope>NUCLEOTIDE SEQUENCE [LARGE SCALE GENOMIC DNA]</scope>
    <source>
        <strain evidence="4 5">DAC4</strain>
    </source>
</reference>
<feature type="transmembrane region" description="Helical" evidence="2">
    <location>
        <begin position="20"/>
        <end position="41"/>
    </location>
</feature>
<dbReference type="Pfam" id="PF07885">
    <property type="entry name" value="Ion_trans_2"/>
    <property type="match status" value="1"/>
</dbReference>
<dbReference type="GO" id="GO:0006813">
    <property type="term" value="P:potassium ion transport"/>
    <property type="evidence" value="ECO:0007669"/>
    <property type="project" value="InterPro"/>
</dbReference>
<evidence type="ECO:0000313" key="4">
    <source>
        <dbReference type="EMBL" id="RIX27455.1"/>
    </source>
</evidence>
<organism evidence="4 5">
    <name type="scientific">Sphingomonas edaphi</name>
    <dbReference type="NCBI Taxonomy" id="2315689"/>
    <lineage>
        <taxon>Bacteria</taxon>
        <taxon>Pseudomonadati</taxon>
        <taxon>Pseudomonadota</taxon>
        <taxon>Alphaproteobacteria</taxon>
        <taxon>Sphingomonadales</taxon>
        <taxon>Sphingomonadaceae</taxon>
        <taxon>Sphingomonas</taxon>
    </lineage>
</organism>
<keyword evidence="2" id="KW-0472">Membrane</keyword>
<comment type="subcellular location">
    <subcellularLocation>
        <location evidence="1">Cell membrane</location>
        <topology evidence="1">Multi-pass membrane protein</topology>
    </subcellularLocation>
</comment>
<dbReference type="AlphaFoldDB" id="A0A418PZH9"/>
<dbReference type="SUPFAM" id="SSF51735">
    <property type="entry name" value="NAD(P)-binding Rossmann-fold domains"/>
    <property type="match status" value="1"/>
</dbReference>
<dbReference type="PROSITE" id="PS51201">
    <property type="entry name" value="RCK_N"/>
    <property type="match status" value="1"/>
</dbReference>
<evidence type="ECO:0000256" key="2">
    <source>
        <dbReference type="SAM" id="Phobius"/>
    </source>
</evidence>
<comment type="caution">
    <text evidence="4">The sequence shown here is derived from an EMBL/GenBank/DDBJ whole genome shotgun (WGS) entry which is preliminary data.</text>
</comment>
<accession>A0A418PZH9</accession>
<dbReference type="GO" id="GO:0005886">
    <property type="term" value="C:plasma membrane"/>
    <property type="evidence" value="ECO:0007669"/>
    <property type="project" value="UniProtKB-SubCell"/>
</dbReference>
<evidence type="ECO:0000259" key="3">
    <source>
        <dbReference type="PROSITE" id="PS51201"/>
    </source>
</evidence>
<proteinExistence type="predicted"/>
<gene>
    <name evidence="4" type="ORF">D3M59_09485</name>
</gene>
<dbReference type="OrthoDB" id="9799090at2"/>
<dbReference type="InterPro" id="IPR050721">
    <property type="entry name" value="Trk_Ktr_HKT_K-transport"/>
</dbReference>
<dbReference type="Gene3D" id="1.10.287.70">
    <property type="match status" value="1"/>
</dbReference>
<dbReference type="PANTHER" id="PTHR43833:SF9">
    <property type="entry name" value="POTASSIUM CHANNEL PROTEIN YUGO-RELATED"/>
    <property type="match status" value="1"/>
</dbReference>
<dbReference type="InterPro" id="IPR036291">
    <property type="entry name" value="NAD(P)-bd_dom_sf"/>
</dbReference>
<dbReference type="EMBL" id="QXTF01000003">
    <property type="protein sequence ID" value="RIX27455.1"/>
    <property type="molecule type" value="Genomic_DNA"/>
</dbReference>
<dbReference type="InterPro" id="IPR013099">
    <property type="entry name" value="K_chnl_dom"/>
</dbReference>
<evidence type="ECO:0000313" key="5">
    <source>
        <dbReference type="Proteomes" id="UP000285023"/>
    </source>
</evidence>
<dbReference type="PANTHER" id="PTHR43833">
    <property type="entry name" value="POTASSIUM CHANNEL PROTEIN 2-RELATED-RELATED"/>
    <property type="match status" value="1"/>
</dbReference>
<protein>
    <submittedName>
        <fullName evidence="4">Potassium transporter TrkA</fullName>
    </submittedName>
</protein>
<dbReference type="Pfam" id="PF02254">
    <property type="entry name" value="TrkA_N"/>
    <property type="match status" value="1"/>
</dbReference>
<dbReference type="Proteomes" id="UP000285023">
    <property type="component" value="Unassembled WGS sequence"/>
</dbReference>
<dbReference type="InterPro" id="IPR003148">
    <property type="entry name" value="RCK_N"/>
</dbReference>